<evidence type="ECO:0000259" key="5">
    <source>
        <dbReference type="PROSITE" id="PS50830"/>
    </source>
</evidence>
<proteinExistence type="predicted"/>
<organism evidence="6 7">
    <name type="scientific">Mucilaginibacter pallidiroseus</name>
    <dbReference type="NCBI Taxonomy" id="2599295"/>
    <lineage>
        <taxon>Bacteria</taxon>
        <taxon>Pseudomonadati</taxon>
        <taxon>Bacteroidota</taxon>
        <taxon>Sphingobacteriia</taxon>
        <taxon>Sphingobacteriales</taxon>
        <taxon>Sphingobacteriaceae</taxon>
        <taxon>Mucilaginibacter</taxon>
    </lineage>
</organism>
<dbReference type="InterPro" id="IPR016071">
    <property type="entry name" value="Staphylococal_nuclease_OB-fold"/>
</dbReference>
<evidence type="ECO:0000256" key="3">
    <source>
        <dbReference type="ARBA" id="ARBA00022801"/>
    </source>
</evidence>
<keyword evidence="2" id="KW-0255">Endonuclease</keyword>
<evidence type="ECO:0000313" key="7">
    <source>
        <dbReference type="Proteomes" id="UP000320042"/>
    </source>
</evidence>
<evidence type="ECO:0000256" key="4">
    <source>
        <dbReference type="SAM" id="MobiDB-lite"/>
    </source>
</evidence>
<dbReference type="InterPro" id="IPR002071">
    <property type="entry name" value="Thermonucl_AS"/>
</dbReference>
<feature type="domain" description="TNase-like" evidence="5">
    <location>
        <begin position="22"/>
        <end position="144"/>
    </location>
</feature>
<dbReference type="SMART" id="SM00318">
    <property type="entry name" value="SNc"/>
    <property type="match status" value="1"/>
</dbReference>
<dbReference type="GO" id="GO:0003676">
    <property type="term" value="F:nucleic acid binding"/>
    <property type="evidence" value="ECO:0007669"/>
    <property type="project" value="InterPro"/>
</dbReference>
<keyword evidence="1" id="KW-0540">Nuclease</keyword>
<reference evidence="6 7" key="1">
    <citation type="submission" date="2019-07" db="EMBL/GenBank/DDBJ databases">
        <authorList>
            <person name="Kim J."/>
        </authorList>
    </citation>
    <scope>NUCLEOTIDE SEQUENCE [LARGE SCALE GENOMIC DNA]</scope>
    <source>
        <strain evidence="7">dk17</strain>
    </source>
</reference>
<gene>
    <name evidence="6" type="ORF">FPZ43_16325</name>
</gene>
<dbReference type="OrthoDB" id="9805504at2"/>
<name>A0A563U3C2_9SPHI</name>
<dbReference type="Pfam" id="PF00565">
    <property type="entry name" value="SNase"/>
    <property type="match status" value="1"/>
</dbReference>
<dbReference type="PROSITE" id="PS50830">
    <property type="entry name" value="TNASE_3"/>
    <property type="match status" value="1"/>
</dbReference>
<dbReference type="EMBL" id="VOEJ01000008">
    <property type="protein sequence ID" value="TWR25846.1"/>
    <property type="molecule type" value="Genomic_DNA"/>
</dbReference>
<dbReference type="Gene3D" id="2.40.50.90">
    <property type="match status" value="1"/>
</dbReference>
<dbReference type="SUPFAM" id="SSF50199">
    <property type="entry name" value="Staphylococcal nuclease"/>
    <property type="match status" value="1"/>
</dbReference>
<evidence type="ECO:0000256" key="2">
    <source>
        <dbReference type="ARBA" id="ARBA00022759"/>
    </source>
</evidence>
<keyword evidence="7" id="KW-1185">Reference proteome</keyword>
<dbReference type="PANTHER" id="PTHR12302">
    <property type="entry name" value="EBNA2 BINDING PROTEIN P100"/>
    <property type="match status" value="1"/>
</dbReference>
<keyword evidence="3" id="KW-0378">Hydrolase</keyword>
<dbReference type="InterPro" id="IPR035437">
    <property type="entry name" value="SNase_OB-fold_sf"/>
</dbReference>
<dbReference type="RefSeq" id="WP_146383003.1">
    <property type="nucleotide sequence ID" value="NZ_VOEJ01000008.1"/>
</dbReference>
<evidence type="ECO:0000256" key="1">
    <source>
        <dbReference type="ARBA" id="ARBA00022722"/>
    </source>
</evidence>
<evidence type="ECO:0000313" key="6">
    <source>
        <dbReference type="EMBL" id="TWR25846.1"/>
    </source>
</evidence>
<protein>
    <submittedName>
        <fullName evidence="6">Nuclease</fullName>
    </submittedName>
</protein>
<sequence length="191" mass="21971">MFKRTLIVLLIVIISITACNKKENLYRVVKVKDGDTLELLSPDNVPVTVRLAEIDCPEKSQAFGQKAKQFTADLCFGKMVSLVVNNRDRYGRTVGQVLLEDGTNVNYEIVKNGYAWQYQAYSKNPELSLLQEHARQSRLGLWQDSNPTPPWDFRKGEKQFRQGKTGAAKKSKRTKRTYRKRKQRQADTVVF</sequence>
<comment type="caution">
    <text evidence="6">The sequence shown here is derived from an EMBL/GenBank/DDBJ whole genome shotgun (WGS) entry which is preliminary data.</text>
</comment>
<dbReference type="AlphaFoldDB" id="A0A563U3C2"/>
<dbReference type="PROSITE" id="PS51257">
    <property type="entry name" value="PROKAR_LIPOPROTEIN"/>
    <property type="match status" value="1"/>
</dbReference>
<dbReference type="PROSITE" id="PS01123">
    <property type="entry name" value="TNASE_1"/>
    <property type="match status" value="1"/>
</dbReference>
<dbReference type="GO" id="GO:0004519">
    <property type="term" value="F:endonuclease activity"/>
    <property type="evidence" value="ECO:0007669"/>
    <property type="project" value="UniProtKB-KW"/>
</dbReference>
<dbReference type="GO" id="GO:0016787">
    <property type="term" value="F:hydrolase activity"/>
    <property type="evidence" value="ECO:0007669"/>
    <property type="project" value="UniProtKB-KW"/>
</dbReference>
<accession>A0A563U3C2</accession>
<dbReference type="PANTHER" id="PTHR12302:SF3">
    <property type="entry name" value="SERINE_THREONINE-PROTEIN KINASE 31"/>
    <property type="match status" value="1"/>
</dbReference>
<feature type="region of interest" description="Disordered" evidence="4">
    <location>
        <begin position="141"/>
        <end position="191"/>
    </location>
</feature>
<dbReference type="CDD" id="cd00175">
    <property type="entry name" value="SNc"/>
    <property type="match status" value="1"/>
</dbReference>
<dbReference type="Proteomes" id="UP000320042">
    <property type="component" value="Unassembled WGS sequence"/>
</dbReference>
<feature type="compositionally biased region" description="Basic residues" evidence="4">
    <location>
        <begin position="167"/>
        <end position="183"/>
    </location>
</feature>